<protein>
    <submittedName>
        <fullName evidence="1">Uncharacterized protein</fullName>
    </submittedName>
</protein>
<sequence length="149" mass="16356">MRLLVGYEALRLKSDENATAVSACLLRVAAFGELGVGNRLRVIASGFVCEAAVSLKQDGCVEEGCKINVTDLFLVMEIAQSEVSVGAPGLSLDYLGSLNCIYVHVSSKFGSLVLEKQRRSRQFELYVNTLNYNVEYVREASIYCPCRTC</sequence>
<accession>A0A7I4B957</accession>
<reference evidence="1" key="3">
    <citation type="submission" date="2020-12" db="UniProtKB">
        <authorList>
            <consortium name="EnsemblPlants"/>
        </authorList>
    </citation>
    <scope>IDENTIFICATION</scope>
</reference>
<proteinExistence type="predicted"/>
<evidence type="ECO:0000313" key="1">
    <source>
        <dbReference type="EnsemblPlants" id="Pp3c17_1731V3.1"/>
    </source>
</evidence>
<dbReference type="EnsemblPlants" id="Pp3c17_1731V3.1">
    <property type="protein sequence ID" value="Pp3c17_1731V3.1"/>
    <property type="gene ID" value="Pp3c17_1731"/>
</dbReference>
<dbReference type="EMBL" id="ABEU02000017">
    <property type="status" value="NOT_ANNOTATED_CDS"/>
    <property type="molecule type" value="Genomic_DNA"/>
</dbReference>
<organism evidence="1 2">
    <name type="scientific">Physcomitrium patens</name>
    <name type="common">Spreading-leaved earth moss</name>
    <name type="synonym">Physcomitrella patens</name>
    <dbReference type="NCBI Taxonomy" id="3218"/>
    <lineage>
        <taxon>Eukaryota</taxon>
        <taxon>Viridiplantae</taxon>
        <taxon>Streptophyta</taxon>
        <taxon>Embryophyta</taxon>
        <taxon>Bryophyta</taxon>
        <taxon>Bryophytina</taxon>
        <taxon>Bryopsida</taxon>
        <taxon>Funariidae</taxon>
        <taxon>Funariales</taxon>
        <taxon>Funariaceae</taxon>
        <taxon>Physcomitrium</taxon>
    </lineage>
</organism>
<reference evidence="1 2" key="1">
    <citation type="journal article" date="2008" name="Science">
        <title>The Physcomitrella genome reveals evolutionary insights into the conquest of land by plants.</title>
        <authorList>
            <person name="Rensing S."/>
            <person name="Lang D."/>
            <person name="Zimmer A."/>
            <person name="Terry A."/>
            <person name="Salamov A."/>
            <person name="Shapiro H."/>
            <person name="Nishiyama T."/>
            <person name="Perroud P.-F."/>
            <person name="Lindquist E."/>
            <person name="Kamisugi Y."/>
            <person name="Tanahashi T."/>
            <person name="Sakakibara K."/>
            <person name="Fujita T."/>
            <person name="Oishi K."/>
            <person name="Shin-I T."/>
            <person name="Kuroki Y."/>
            <person name="Toyoda A."/>
            <person name="Suzuki Y."/>
            <person name="Hashimoto A."/>
            <person name="Yamaguchi K."/>
            <person name="Sugano A."/>
            <person name="Kohara Y."/>
            <person name="Fujiyama A."/>
            <person name="Anterola A."/>
            <person name="Aoki S."/>
            <person name="Ashton N."/>
            <person name="Barbazuk W.B."/>
            <person name="Barker E."/>
            <person name="Bennetzen J."/>
            <person name="Bezanilla M."/>
            <person name="Blankenship R."/>
            <person name="Cho S.H."/>
            <person name="Dutcher S."/>
            <person name="Estelle M."/>
            <person name="Fawcett J.A."/>
            <person name="Gundlach H."/>
            <person name="Hanada K."/>
            <person name="Heyl A."/>
            <person name="Hicks K.A."/>
            <person name="Hugh J."/>
            <person name="Lohr M."/>
            <person name="Mayer K."/>
            <person name="Melkozernov A."/>
            <person name="Murata T."/>
            <person name="Nelson D."/>
            <person name="Pils B."/>
            <person name="Prigge M."/>
            <person name="Reiss B."/>
            <person name="Renner T."/>
            <person name="Rombauts S."/>
            <person name="Rushton P."/>
            <person name="Sanderfoot A."/>
            <person name="Schween G."/>
            <person name="Shiu S.-H."/>
            <person name="Stueber K."/>
            <person name="Theodoulou F.L."/>
            <person name="Tu H."/>
            <person name="Van de Peer Y."/>
            <person name="Verrier P.J."/>
            <person name="Waters E."/>
            <person name="Wood A."/>
            <person name="Yang L."/>
            <person name="Cove D."/>
            <person name="Cuming A."/>
            <person name="Hasebe M."/>
            <person name="Lucas S."/>
            <person name="Mishler D.B."/>
            <person name="Reski R."/>
            <person name="Grigoriev I."/>
            <person name="Quatrano R.S."/>
            <person name="Boore J.L."/>
        </authorList>
    </citation>
    <scope>NUCLEOTIDE SEQUENCE [LARGE SCALE GENOMIC DNA]</scope>
    <source>
        <strain evidence="1 2">cv. Gransden 2004</strain>
    </source>
</reference>
<evidence type="ECO:0000313" key="2">
    <source>
        <dbReference type="Proteomes" id="UP000006727"/>
    </source>
</evidence>
<name>A0A7I4B957_PHYPA</name>
<keyword evidence="2" id="KW-1185">Reference proteome</keyword>
<reference evidence="1 2" key="2">
    <citation type="journal article" date="2018" name="Plant J.">
        <title>The Physcomitrella patens chromosome-scale assembly reveals moss genome structure and evolution.</title>
        <authorList>
            <person name="Lang D."/>
            <person name="Ullrich K.K."/>
            <person name="Murat F."/>
            <person name="Fuchs J."/>
            <person name="Jenkins J."/>
            <person name="Haas F.B."/>
            <person name="Piednoel M."/>
            <person name="Gundlach H."/>
            <person name="Van Bel M."/>
            <person name="Meyberg R."/>
            <person name="Vives C."/>
            <person name="Morata J."/>
            <person name="Symeonidi A."/>
            <person name="Hiss M."/>
            <person name="Muchero W."/>
            <person name="Kamisugi Y."/>
            <person name="Saleh O."/>
            <person name="Blanc G."/>
            <person name="Decker E.L."/>
            <person name="van Gessel N."/>
            <person name="Grimwood J."/>
            <person name="Hayes R.D."/>
            <person name="Graham S.W."/>
            <person name="Gunter L.E."/>
            <person name="McDaniel S.F."/>
            <person name="Hoernstein S.N.W."/>
            <person name="Larsson A."/>
            <person name="Li F.W."/>
            <person name="Perroud P.F."/>
            <person name="Phillips J."/>
            <person name="Ranjan P."/>
            <person name="Rokshar D.S."/>
            <person name="Rothfels C.J."/>
            <person name="Schneider L."/>
            <person name="Shu S."/>
            <person name="Stevenson D.W."/>
            <person name="Thummler F."/>
            <person name="Tillich M."/>
            <person name="Villarreal Aguilar J.C."/>
            <person name="Widiez T."/>
            <person name="Wong G.K."/>
            <person name="Wymore A."/>
            <person name="Zhang Y."/>
            <person name="Zimmer A.D."/>
            <person name="Quatrano R.S."/>
            <person name="Mayer K.F.X."/>
            <person name="Goodstein D."/>
            <person name="Casacuberta J.M."/>
            <person name="Vandepoele K."/>
            <person name="Reski R."/>
            <person name="Cuming A.C."/>
            <person name="Tuskan G.A."/>
            <person name="Maumus F."/>
            <person name="Salse J."/>
            <person name="Schmutz J."/>
            <person name="Rensing S.A."/>
        </authorList>
    </citation>
    <scope>NUCLEOTIDE SEQUENCE [LARGE SCALE GENOMIC DNA]</scope>
    <source>
        <strain evidence="1 2">cv. Gransden 2004</strain>
    </source>
</reference>
<dbReference type="Gramene" id="Pp3c17_1731V3.1">
    <property type="protein sequence ID" value="Pp3c17_1731V3.1"/>
    <property type="gene ID" value="Pp3c17_1731"/>
</dbReference>
<dbReference type="AlphaFoldDB" id="A0A7I4B957"/>
<dbReference type="InParanoid" id="A0A7I4B957"/>
<dbReference type="Proteomes" id="UP000006727">
    <property type="component" value="Chromosome 17"/>
</dbReference>